<comment type="subcellular location">
    <subcellularLocation>
        <location evidence="1">Membrane</location>
        <topology evidence="1">Single-pass membrane protein</topology>
    </subcellularLocation>
</comment>
<keyword evidence="4" id="KW-0472">Membrane</keyword>
<reference evidence="5 6" key="1">
    <citation type="journal article" date="2020" name="Nat. Food">
        <title>A phased Vanilla planifolia genome enables genetic improvement of flavour and production.</title>
        <authorList>
            <person name="Hasing T."/>
            <person name="Tang H."/>
            <person name="Brym M."/>
            <person name="Khazi F."/>
            <person name="Huang T."/>
            <person name="Chambers A.H."/>
        </authorList>
    </citation>
    <scope>NUCLEOTIDE SEQUENCE [LARGE SCALE GENOMIC DNA]</scope>
    <source>
        <tissue evidence="5">Leaf</tissue>
    </source>
</reference>
<dbReference type="EMBL" id="JADCNM010000005">
    <property type="protein sequence ID" value="KAG0481850.1"/>
    <property type="molecule type" value="Genomic_DNA"/>
</dbReference>
<evidence type="ECO:0000313" key="6">
    <source>
        <dbReference type="Proteomes" id="UP000639772"/>
    </source>
</evidence>
<dbReference type="GO" id="GO:0016020">
    <property type="term" value="C:membrane"/>
    <property type="evidence" value="ECO:0007669"/>
    <property type="project" value="UniProtKB-SubCell"/>
</dbReference>
<evidence type="ECO:0000256" key="3">
    <source>
        <dbReference type="ARBA" id="ARBA00022989"/>
    </source>
</evidence>
<evidence type="ECO:0000256" key="1">
    <source>
        <dbReference type="ARBA" id="ARBA00004167"/>
    </source>
</evidence>
<organism evidence="5 6">
    <name type="scientific">Vanilla planifolia</name>
    <name type="common">Vanilla</name>
    <dbReference type="NCBI Taxonomy" id="51239"/>
    <lineage>
        <taxon>Eukaryota</taxon>
        <taxon>Viridiplantae</taxon>
        <taxon>Streptophyta</taxon>
        <taxon>Embryophyta</taxon>
        <taxon>Tracheophyta</taxon>
        <taxon>Spermatophyta</taxon>
        <taxon>Magnoliopsida</taxon>
        <taxon>Liliopsida</taxon>
        <taxon>Asparagales</taxon>
        <taxon>Orchidaceae</taxon>
        <taxon>Vanilloideae</taxon>
        <taxon>Vanilleae</taxon>
        <taxon>Vanilla</taxon>
    </lineage>
</organism>
<gene>
    <name evidence="5" type="ORF">HPP92_009934</name>
</gene>
<feature type="transmembrane region" description="Helical" evidence="4">
    <location>
        <begin position="20"/>
        <end position="38"/>
    </location>
</feature>
<protein>
    <submittedName>
        <fullName evidence="5">Uncharacterized protein</fullName>
    </submittedName>
</protein>
<dbReference type="PANTHER" id="PTHR21461">
    <property type="entry name" value="GLYCOSYLTRANSFERASE FAMILY 92 PROTEIN"/>
    <property type="match status" value="1"/>
</dbReference>
<dbReference type="OrthoDB" id="10561066at2759"/>
<dbReference type="AlphaFoldDB" id="A0A835QY04"/>
<name>A0A835QY04_VANPL</name>
<dbReference type="GO" id="GO:0005737">
    <property type="term" value="C:cytoplasm"/>
    <property type="evidence" value="ECO:0007669"/>
    <property type="project" value="TreeGrafter"/>
</dbReference>
<evidence type="ECO:0000256" key="4">
    <source>
        <dbReference type="SAM" id="Phobius"/>
    </source>
</evidence>
<keyword evidence="2 4" id="KW-0812">Transmembrane</keyword>
<evidence type="ECO:0000313" key="5">
    <source>
        <dbReference type="EMBL" id="KAG0481850.1"/>
    </source>
</evidence>
<accession>A0A835QY04</accession>
<comment type="caution">
    <text evidence="5">The sequence shown here is derived from an EMBL/GenBank/DDBJ whole genome shotgun (WGS) entry which is preliminary data.</text>
</comment>
<dbReference type="GO" id="GO:0016757">
    <property type="term" value="F:glycosyltransferase activity"/>
    <property type="evidence" value="ECO:0007669"/>
    <property type="project" value="TreeGrafter"/>
</dbReference>
<dbReference type="Proteomes" id="UP000639772">
    <property type="component" value="Unassembled WGS sequence"/>
</dbReference>
<evidence type="ECO:0000256" key="2">
    <source>
        <dbReference type="ARBA" id="ARBA00022692"/>
    </source>
</evidence>
<dbReference type="PANTHER" id="PTHR21461:SF56">
    <property type="entry name" value="GALACTAN BETA-1,4-GALACTOSYLTRANSFERASE GALS1"/>
    <property type="match status" value="1"/>
</dbReference>
<keyword evidence="3 4" id="KW-1133">Transmembrane helix</keyword>
<proteinExistence type="predicted"/>
<sequence length="414" mass="45372">MVPNCNARILKTQTRPYRPIPLALEGSIFVVFPLLLWLSSSSPKKIKLPLPEVFNLPQTRPPRHVHVPLTFQTQSTNFDNSTPLSISPPLCFLLHSPLHPFPCRRLASKLIPYPVMTKAKEERRLILGLFWNCADTKLLLTYLFLLCSLLTLSQLLPSLSGIITLSSFSSSLLPPSKLSTIKSSTHPRALPDETLPDGVIRRSFTAIGSAAYLFVQMGAYRGSLDSFAIVGLASKPLHVFGKPHFRCEWHPSSPSSAPIPSSQSYQMLPDWGFGRIYTVVVVNCTFSSPINADGSGGRLLLFASPSAAGPEDPILALEESPGQFNSTTLAAPPKYDYLYCGSSLYGNLSPQRIREWIAYHARLFGSRGHIVLHDAGGCTPASWMSSGRGSKRGLSLYKTSGDRKISMDITITSS</sequence>